<dbReference type="GO" id="GO:0016887">
    <property type="term" value="F:ATP hydrolysis activity"/>
    <property type="evidence" value="ECO:0007669"/>
    <property type="project" value="InterPro"/>
</dbReference>
<dbReference type="PROSITE" id="PS00211">
    <property type="entry name" value="ABC_TRANSPORTER_1"/>
    <property type="match status" value="1"/>
</dbReference>
<sequence>MEIVIKNLNHIYMPGTPFERQALQDLNMQISSGSFVAILGQTGSGKSTLIQLIAGLMSPTSGNIQIGSYHLTPNSKERLAVRKHVGVVFQYPEHQLFEETVVKDIAFGPRNQGLSEKEVTERVQMAMEMVGLSPELGDRSPFQLSGGQMRRVAIAGVLALSPEILILDEPTAGLDPHGKSELLNTISKLHKERQMTVILVTHDMNDAARFADYLFVLARGTCELEGTPGDVFKEQDHLVQFALDLPDITRLINQLNRQIHPPIPTNIFSMNELENHLIERLKKVVSL</sequence>
<keyword evidence="5 8" id="KW-0067">ATP-binding</keyword>
<keyword evidence="7 8" id="KW-0472">Membrane</keyword>
<keyword evidence="3 8" id="KW-1003">Cell membrane</keyword>
<keyword evidence="4 8" id="KW-0547">Nucleotide-binding</keyword>
<proteinExistence type="inferred from homology"/>
<dbReference type="OrthoDB" id="9784332at2"/>
<dbReference type="InterPro" id="IPR050095">
    <property type="entry name" value="ECF_ABC_transporter_ATP-bd"/>
</dbReference>
<evidence type="ECO:0000256" key="1">
    <source>
        <dbReference type="ARBA" id="ARBA00004202"/>
    </source>
</evidence>
<keyword evidence="11" id="KW-1185">Reference proteome</keyword>
<dbReference type="EC" id="7.-.-.-" evidence="8"/>
<dbReference type="InterPro" id="IPR030946">
    <property type="entry name" value="EcfA2"/>
</dbReference>
<dbReference type="EMBL" id="QJKK01000007">
    <property type="protein sequence ID" value="RAL23286.1"/>
    <property type="molecule type" value="Genomic_DNA"/>
</dbReference>
<accession>A0A364K3J2</accession>
<dbReference type="SMART" id="SM00382">
    <property type="entry name" value="AAA"/>
    <property type="match status" value="1"/>
</dbReference>
<dbReference type="AlphaFoldDB" id="A0A364K3J2"/>
<evidence type="ECO:0000256" key="7">
    <source>
        <dbReference type="ARBA" id="ARBA00023136"/>
    </source>
</evidence>
<dbReference type="PROSITE" id="PS50893">
    <property type="entry name" value="ABC_TRANSPORTER_2"/>
    <property type="match status" value="1"/>
</dbReference>
<feature type="domain" description="ABC transporter" evidence="9">
    <location>
        <begin position="3"/>
        <end position="244"/>
    </location>
</feature>
<comment type="similarity">
    <text evidence="8">Belongs to the ABC transporter superfamily. Energy-coupling factor EcfA family.</text>
</comment>
<organism evidence="10 11">
    <name type="scientific">Thermoflavimicrobium daqui</name>
    <dbReference type="NCBI Taxonomy" id="2137476"/>
    <lineage>
        <taxon>Bacteria</taxon>
        <taxon>Bacillati</taxon>
        <taxon>Bacillota</taxon>
        <taxon>Bacilli</taxon>
        <taxon>Bacillales</taxon>
        <taxon>Thermoactinomycetaceae</taxon>
        <taxon>Thermoflavimicrobium</taxon>
    </lineage>
</organism>
<dbReference type="GO" id="GO:0043190">
    <property type="term" value="C:ATP-binding cassette (ABC) transporter complex"/>
    <property type="evidence" value="ECO:0007669"/>
    <property type="project" value="TreeGrafter"/>
</dbReference>
<dbReference type="CDD" id="cd03225">
    <property type="entry name" value="ABC_cobalt_CbiO_domain1"/>
    <property type="match status" value="1"/>
</dbReference>
<dbReference type="GO" id="GO:0005524">
    <property type="term" value="F:ATP binding"/>
    <property type="evidence" value="ECO:0007669"/>
    <property type="project" value="UniProtKB-UniRule"/>
</dbReference>
<evidence type="ECO:0000256" key="6">
    <source>
        <dbReference type="ARBA" id="ARBA00022967"/>
    </source>
</evidence>
<dbReference type="PANTHER" id="PTHR43553:SF27">
    <property type="entry name" value="ENERGY-COUPLING FACTOR TRANSPORTER ATP-BINDING PROTEIN ECFA2"/>
    <property type="match status" value="1"/>
</dbReference>
<evidence type="ECO:0000256" key="8">
    <source>
        <dbReference type="RuleBase" id="RU365104"/>
    </source>
</evidence>
<dbReference type="InterPro" id="IPR017871">
    <property type="entry name" value="ABC_transporter-like_CS"/>
</dbReference>
<evidence type="ECO:0000256" key="2">
    <source>
        <dbReference type="ARBA" id="ARBA00022448"/>
    </source>
</evidence>
<dbReference type="Gene3D" id="3.40.50.300">
    <property type="entry name" value="P-loop containing nucleotide triphosphate hydrolases"/>
    <property type="match status" value="1"/>
</dbReference>
<reference evidence="10 11" key="1">
    <citation type="submission" date="2018-06" db="EMBL/GenBank/DDBJ databases">
        <title>Thermoflavimicrobium daqus sp. nov., a thermophilic microbe isolated from Moutai-flavour Daqu.</title>
        <authorList>
            <person name="Wang X."/>
            <person name="Zhou H."/>
        </authorList>
    </citation>
    <scope>NUCLEOTIDE SEQUENCE [LARGE SCALE GENOMIC DNA]</scope>
    <source>
        <strain evidence="10 11">FBKL4.011</strain>
    </source>
</reference>
<dbReference type="SUPFAM" id="SSF52540">
    <property type="entry name" value="P-loop containing nucleoside triphosphate hydrolases"/>
    <property type="match status" value="1"/>
</dbReference>
<dbReference type="InterPro" id="IPR003593">
    <property type="entry name" value="AAA+_ATPase"/>
</dbReference>
<dbReference type="RefSeq" id="WP_113659592.1">
    <property type="nucleotide sequence ID" value="NZ_KZ845669.1"/>
</dbReference>
<dbReference type="NCBIfam" id="TIGR04521">
    <property type="entry name" value="ECF_ATPase_2"/>
    <property type="match status" value="1"/>
</dbReference>
<keyword evidence="2 8" id="KW-0813">Transport</keyword>
<protein>
    <recommendedName>
        <fullName evidence="8">Energy-coupling factor transporter ATP-binding protein EcfA2</fullName>
        <ecNumber evidence="8">7.-.-.-</ecNumber>
    </recommendedName>
</protein>
<evidence type="ECO:0000313" key="10">
    <source>
        <dbReference type="EMBL" id="RAL23286.1"/>
    </source>
</evidence>
<dbReference type="Pfam" id="PF00005">
    <property type="entry name" value="ABC_tran"/>
    <property type="match status" value="1"/>
</dbReference>
<gene>
    <name evidence="10" type="ORF">DL897_13060</name>
</gene>
<evidence type="ECO:0000259" key="9">
    <source>
        <dbReference type="PROSITE" id="PS50893"/>
    </source>
</evidence>
<name>A0A364K3J2_9BACL</name>
<evidence type="ECO:0000256" key="3">
    <source>
        <dbReference type="ARBA" id="ARBA00022475"/>
    </source>
</evidence>
<dbReference type="InterPro" id="IPR015856">
    <property type="entry name" value="ABC_transpr_CbiO/EcfA_su"/>
</dbReference>
<dbReference type="PANTHER" id="PTHR43553">
    <property type="entry name" value="HEAVY METAL TRANSPORTER"/>
    <property type="match status" value="1"/>
</dbReference>
<dbReference type="GO" id="GO:0015087">
    <property type="term" value="F:cobalt ion transmembrane transporter activity"/>
    <property type="evidence" value="ECO:0007669"/>
    <property type="project" value="UniProtKB-ARBA"/>
</dbReference>
<comment type="function">
    <text evidence="8">ATP-binding (A) component of a common energy-coupling factor (ECF) ABC-transporter complex.</text>
</comment>
<dbReference type="Proteomes" id="UP000251213">
    <property type="component" value="Unassembled WGS sequence"/>
</dbReference>
<comment type="subunit">
    <text evidence="8">Forms a stable energy-coupling factor (ECF) transporter complex composed of 2 membrane-embedded substrate-binding proteins (S component), 2 ATP-binding proteins (A component) and 2 transmembrane proteins (T component).</text>
</comment>
<reference evidence="10 11" key="2">
    <citation type="submission" date="2018-06" db="EMBL/GenBank/DDBJ databases">
        <authorList>
            <person name="Zhirakovskaya E."/>
        </authorList>
    </citation>
    <scope>NUCLEOTIDE SEQUENCE [LARGE SCALE GENOMIC DNA]</scope>
    <source>
        <strain evidence="10 11">FBKL4.011</strain>
    </source>
</reference>
<dbReference type="GO" id="GO:0042626">
    <property type="term" value="F:ATPase-coupled transmembrane transporter activity"/>
    <property type="evidence" value="ECO:0007669"/>
    <property type="project" value="TreeGrafter"/>
</dbReference>
<evidence type="ECO:0000313" key="11">
    <source>
        <dbReference type="Proteomes" id="UP000251213"/>
    </source>
</evidence>
<evidence type="ECO:0000256" key="4">
    <source>
        <dbReference type="ARBA" id="ARBA00022741"/>
    </source>
</evidence>
<comment type="subcellular location">
    <subcellularLocation>
        <location evidence="1 8">Cell membrane</location>
        <topology evidence="1 8">Peripheral membrane protein</topology>
    </subcellularLocation>
</comment>
<comment type="caution">
    <text evidence="10">The sequence shown here is derived from an EMBL/GenBank/DDBJ whole genome shotgun (WGS) entry which is preliminary data.</text>
</comment>
<dbReference type="InterPro" id="IPR027417">
    <property type="entry name" value="P-loop_NTPase"/>
</dbReference>
<dbReference type="FunFam" id="3.40.50.300:FF:000224">
    <property type="entry name" value="Energy-coupling factor transporter ATP-binding protein EcfA"/>
    <property type="match status" value="1"/>
</dbReference>
<evidence type="ECO:0000256" key="5">
    <source>
        <dbReference type="ARBA" id="ARBA00022840"/>
    </source>
</evidence>
<keyword evidence="6" id="KW-1278">Translocase</keyword>
<dbReference type="InterPro" id="IPR003439">
    <property type="entry name" value="ABC_transporter-like_ATP-bd"/>
</dbReference>